<dbReference type="GO" id="GO:0006261">
    <property type="term" value="P:DNA-templated DNA replication"/>
    <property type="evidence" value="ECO:0007669"/>
    <property type="project" value="TreeGrafter"/>
</dbReference>
<dbReference type="SUPFAM" id="SSF52540">
    <property type="entry name" value="P-loop containing nucleoside triphosphate hydrolases"/>
    <property type="match status" value="1"/>
</dbReference>
<name>A0A4R1KD41_9BACT</name>
<proteinExistence type="predicted"/>
<comment type="caution">
    <text evidence="1">The sequence shown here is derived from an EMBL/GenBank/DDBJ whole genome shotgun (WGS) entry which is preliminary data.</text>
</comment>
<dbReference type="Gene3D" id="3.40.50.300">
    <property type="entry name" value="P-loop containing nucleotide triphosphate hydrolases"/>
    <property type="match status" value="1"/>
</dbReference>
<keyword evidence="2" id="KW-1185">Reference proteome</keyword>
<dbReference type="PANTHER" id="PTHR11669:SF8">
    <property type="entry name" value="DNA POLYMERASE III SUBUNIT DELTA"/>
    <property type="match status" value="1"/>
</dbReference>
<dbReference type="RefSeq" id="WP_132872559.1">
    <property type="nucleotide sequence ID" value="NZ_JAJUHT010000004.1"/>
</dbReference>
<protein>
    <submittedName>
        <fullName evidence="1">DNA polymerase-3 subunit delta</fullName>
    </submittedName>
</protein>
<dbReference type="InterPro" id="IPR027417">
    <property type="entry name" value="P-loop_NTPase"/>
</dbReference>
<accession>A0A4R1KD41</accession>
<evidence type="ECO:0000313" key="2">
    <source>
        <dbReference type="Proteomes" id="UP000294614"/>
    </source>
</evidence>
<gene>
    <name evidence="1" type="ORF">C8D98_0998</name>
</gene>
<dbReference type="AlphaFoldDB" id="A0A4R1KD41"/>
<dbReference type="EMBL" id="SMGG01000003">
    <property type="protein sequence ID" value="TCK62472.1"/>
    <property type="molecule type" value="Genomic_DNA"/>
</dbReference>
<dbReference type="OrthoDB" id="9810148at2"/>
<evidence type="ECO:0000313" key="1">
    <source>
        <dbReference type="EMBL" id="TCK62472.1"/>
    </source>
</evidence>
<reference evidence="1 2" key="1">
    <citation type="submission" date="2019-03" db="EMBL/GenBank/DDBJ databases">
        <title>Genomic Encyclopedia of Type Strains, Phase IV (KMG-IV): sequencing the most valuable type-strain genomes for metagenomic binning, comparative biology and taxonomic classification.</title>
        <authorList>
            <person name="Goeker M."/>
        </authorList>
    </citation>
    <scope>NUCLEOTIDE SEQUENCE [LARGE SCALE GENOMIC DNA]</scope>
    <source>
        <strain evidence="1 2">DSM 24984</strain>
    </source>
</reference>
<dbReference type="Proteomes" id="UP000294614">
    <property type="component" value="Unassembled WGS sequence"/>
</dbReference>
<sequence length="292" mass="32821">MKIIGHEKEKEIFGRVLKENRLHHAYILSGREGTGKKLFAKALAKAVLCENGAFLTDCKCRQCVLADSGAHPDIHIIEESPLKIDKAREISADAFMTPLTARKKAYVIDSADTFGQEAANALLKTLEEPPADTYFFLITSRYPQVLHTIRSRCISIGFGLLSDDEVCEVVSSNSDKTDDEIKAAVAISSGSAGYALYMLENMEKQPTFGKTLNPVELFFEIESLDDKEKVRAYCASLYGYLLEKYKRTGNETLLDFSNYLLDILKRLEYNVSLDIFRLDLYIKTIEVLSEKS</sequence>
<dbReference type="Pfam" id="PF13177">
    <property type="entry name" value="DNA_pol3_delta2"/>
    <property type="match status" value="1"/>
</dbReference>
<dbReference type="PANTHER" id="PTHR11669">
    <property type="entry name" value="REPLICATION FACTOR C / DNA POLYMERASE III GAMMA-TAU SUBUNIT"/>
    <property type="match status" value="1"/>
</dbReference>
<organism evidence="1 2">
    <name type="scientific">Seleniivibrio woodruffii</name>
    <dbReference type="NCBI Taxonomy" id="1078050"/>
    <lineage>
        <taxon>Bacteria</taxon>
        <taxon>Pseudomonadati</taxon>
        <taxon>Deferribacterota</taxon>
        <taxon>Deferribacteres</taxon>
        <taxon>Deferribacterales</taxon>
        <taxon>Geovibrionaceae</taxon>
        <taxon>Seleniivibrio</taxon>
    </lineage>
</organism>
<dbReference type="InterPro" id="IPR050238">
    <property type="entry name" value="DNA_Rep/Repair_Clamp_Loader"/>
</dbReference>